<comment type="similarity">
    <text evidence="1">Belongs to the peptidase C40 family.</text>
</comment>
<dbReference type="AlphaFoldDB" id="A0A4Q0Y6F3"/>
<dbReference type="InterPro" id="IPR038765">
    <property type="entry name" value="Papain-like_cys_pep_sf"/>
</dbReference>
<dbReference type="Gene3D" id="3.90.1720.10">
    <property type="entry name" value="endopeptidase domain like (from Nostoc punctiforme)"/>
    <property type="match status" value="1"/>
</dbReference>
<evidence type="ECO:0000259" key="7">
    <source>
        <dbReference type="Pfam" id="PF12913"/>
    </source>
</evidence>
<keyword evidence="9" id="KW-1185">Reference proteome</keyword>
<dbReference type="PIRSF" id="PIRSF019015">
    <property type="entry name" value="P60_peptidase_YkfC"/>
    <property type="match status" value="1"/>
</dbReference>
<evidence type="ECO:0000313" key="8">
    <source>
        <dbReference type="EMBL" id="RXJ64439.1"/>
    </source>
</evidence>
<keyword evidence="2" id="KW-0645">Protease</keyword>
<dbReference type="GO" id="GO:0008234">
    <property type="term" value="F:cysteine-type peptidase activity"/>
    <property type="evidence" value="ECO:0007669"/>
    <property type="project" value="UniProtKB-KW"/>
</dbReference>
<keyword evidence="3" id="KW-0378">Hydrolase</keyword>
<dbReference type="RefSeq" id="WP_129080877.1">
    <property type="nucleotide sequence ID" value="NZ_CP041070.1"/>
</dbReference>
<dbReference type="InterPro" id="IPR039439">
    <property type="entry name" value="SH3b1_dom"/>
</dbReference>
<accession>A0A4Q0Y6F3</accession>
<dbReference type="Pfam" id="PF12913">
    <property type="entry name" value="SH3_6"/>
    <property type="match status" value="1"/>
</dbReference>
<feature type="domain" description="NlpC/P60" evidence="5">
    <location>
        <begin position="280"/>
        <end position="359"/>
    </location>
</feature>
<gene>
    <name evidence="8" type="ORF">CRV06_00325</name>
</gene>
<dbReference type="InterPro" id="IPR000064">
    <property type="entry name" value="NLP_P60_dom"/>
</dbReference>
<dbReference type="PROSITE" id="PS51257">
    <property type="entry name" value="PROKAR_LIPOPROTEIN"/>
    <property type="match status" value="1"/>
</dbReference>
<dbReference type="SUPFAM" id="SSF54001">
    <property type="entry name" value="Cysteine proteinases"/>
    <property type="match status" value="1"/>
</dbReference>
<evidence type="ECO:0000256" key="4">
    <source>
        <dbReference type="ARBA" id="ARBA00022807"/>
    </source>
</evidence>
<organism evidence="8 9">
    <name type="scientific">Halarcobacter anaerophilus</name>
    <dbReference type="NCBI Taxonomy" id="877500"/>
    <lineage>
        <taxon>Bacteria</taxon>
        <taxon>Pseudomonadati</taxon>
        <taxon>Campylobacterota</taxon>
        <taxon>Epsilonproteobacteria</taxon>
        <taxon>Campylobacterales</taxon>
        <taxon>Arcobacteraceae</taxon>
        <taxon>Halarcobacter</taxon>
    </lineage>
</organism>
<dbReference type="Pfam" id="PF00877">
    <property type="entry name" value="NLPC_P60"/>
    <property type="match status" value="1"/>
</dbReference>
<keyword evidence="4" id="KW-0788">Thiol protease</keyword>
<evidence type="ECO:0000259" key="6">
    <source>
        <dbReference type="Pfam" id="PF12912"/>
    </source>
</evidence>
<comment type="caution">
    <text evidence="8">The sequence shown here is derived from an EMBL/GenBank/DDBJ whole genome shotgun (WGS) entry which is preliminary data.</text>
</comment>
<dbReference type="Proteomes" id="UP000290191">
    <property type="component" value="Unassembled WGS sequence"/>
</dbReference>
<protein>
    <recommendedName>
        <fullName evidence="10">Glycoside hydrolase</fullName>
    </recommendedName>
</protein>
<evidence type="ECO:0008006" key="10">
    <source>
        <dbReference type="Google" id="ProtNLM"/>
    </source>
</evidence>
<dbReference type="EMBL" id="PDKO01000001">
    <property type="protein sequence ID" value="RXJ64439.1"/>
    <property type="molecule type" value="Genomic_DNA"/>
</dbReference>
<feature type="domain" description="NLPC/P60 N-terminal" evidence="6">
    <location>
        <begin position="9"/>
        <end position="113"/>
    </location>
</feature>
<dbReference type="InterPro" id="IPR027017">
    <property type="entry name" value="P60_peptidase_YkfC"/>
</dbReference>
<dbReference type="GO" id="GO:0006508">
    <property type="term" value="P:proteolysis"/>
    <property type="evidence" value="ECO:0007669"/>
    <property type="project" value="UniProtKB-KW"/>
</dbReference>
<evidence type="ECO:0000256" key="2">
    <source>
        <dbReference type="ARBA" id="ARBA00022670"/>
    </source>
</evidence>
<dbReference type="InterPro" id="IPR025606">
    <property type="entry name" value="NLPC/P60_N_dom"/>
</dbReference>
<name>A0A4Q0Y6F3_9BACT</name>
<evidence type="ECO:0000259" key="5">
    <source>
        <dbReference type="Pfam" id="PF00877"/>
    </source>
</evidence>
<evidence type="ECO:0000256" key="1">
    <source>
        <dbReference type="ARBA" id="ARBA00007074"/>
    </source>
</evidence>
<feature type="domain" description="SH3b1" evidence="7">
    <location>
        <begin position="137"/>
        <end position="188"/>
    </location>
</feature>
<sequence length="423" mass="49505">MKFLNIFLLIITAIFFLACAPKNIKIEDIKNYPQNPAFYINNFTNVTLNKEELSKNFIKKYFSPWNLKALKYSKEEASWGNIYAKREIYLENYRLASKQWFDKLIDNANFEKYNTALLKAITTKNCDFRVFPTNSSLFYNPQKAGEGFPFDYNQNSRVKINTPVFVSHFSKDKAWAFVQSHYVLGWVRVDNLLFVNENQIKEFKNNPLYVITQDGFQTFDINLSEDLKIGTFFLKQKDKYLLATNSGIKKVNLNKNSIKAFPLDFNKNYVSKLLNQFITEPYGWGGLNNHRDCSSFTQDFFTPFGIYLNRNSKAQTALNKYFDISKYSNKEKKEFIIKNGIPFLTLVYLRGHIMLYIGTYNNEPLVMHNMWGVKTWIFPFTHGRNIVGKTVITTLEPGVELKMADKYRTILKRVQGIVLLNKK</sequence>
<dbReference type="Pfam" id="PF12912">
    <property type="entry name" value="N_NLPC_P60"/>
    <property type="match status" value="1"/>
</dbReference>
<evidence type="ECO:0000313" key="9">
    <source>
        <dbReference type="Proteomes" id="UP000290191"/>
    </source>
</evidence>
<proteinExistence type="inferred from homology"/>
<dbReference type="OrthoDB" id="9799970at2"/>
<dbReference type="STRING" id="877500.GCA_000935065_02687"/>
<evidence type="ECO:0000256" key="3">
    <source>
        <dbReference type="ARBA" id="ARBA00022801"/>
    </source>
</evidence>
<reference evidence="8 9" key="1">
    <citation type="submission" date="2017-10" db="EMBL/GenBank/DDBJ databases">
        <title>Genomics of the genus Arcobacter.</title>
        <authorList>
            <person name="Perez-Cataluna A."/>
            <person name="Figueras M.J."/>
        </authorList>
    </citation>
    <scope>NUCLEOTIDE SEQUENCE [LARGE SCALE GENOMIC DNA]</scope>
    <source>
        <strain evidence="8 9">DSM 24636</strain>
    </source>
</reference>